<dbReference type="Pfam" id="PF01161">
    <property type="entry name" value="PBP"/>
    <property type="match status" value="1"/>
</dbReference>
<accession>A0A212LKR7</accession>
<dbReference type="RefSeq" id="WP_288197892.1">
    <property type="nucleotide sequence ID" value="NZ_LT608334.1"/>
</dbReference>
<dbReference type="InterPro" id="IPR036610">
    <property type="entry name" value="PEBP-like_sf"/>
</dbReference>
<keyword evidence="1" id="KW-0732">Signal</keyword>
<dbReference type="EMBL" id="FMJD01000010">
    <property type="protein sequence ID" value="SCM78142.1"/>
    <property type="molecule type" value="Genomic_DNA"/>
</dbReference>
<feature type="signal peptide" evidence="1">
    <location>
        <begin position="1"/>
        <end position="26"/>
    </location>
</feature>
<dbReference type="AlphaFoldDB" id="A0A212LKR7"/>
<dbReference type="Gene3D" id="3.90.280.10">
    <property type="entry name" value="PEBP-like"/>
    <property type="match status" value="1"/>
</dbReference>
<gene>
    <name evidence="2" type="ORF">KL86PLE_60464</name>
</gene>
<protein>
    <recommendedName>
        <fullName evidence="3">Phospholipid-binding protein</fullName>
    </recommendedName>
</protein>
<evidence type="ECO:0000256" key="1">
    <source>
        <dbReference type="SAM" id="SignalP"/>
    </source>
</evidence>
<feature type="chain" id="PRO_5012894405" description="Phospholipid-binding protein" evidence="1">
    <location>
        <begin position="27"/>
        <end position="138"/>
    </location>
</feature>
<organism evidence="2">
    <name type="scientific">uncultured Pleomorphomonas sp</name>
    <dbReference type="NCBI Taxonomy" id="442121"/>
    <lineage>
        <taxon>Bacteria</taxon>
        <taxon>Pseudomonadati</taxon>
        <taxon>Pseudomonadota</taxon>
        <taxon>Alphaproteobacteria</taxon>
        <taxon>Hyphomicrobiales</taxon>
        <taxon>Pleomorphomonadaceae</taxon>
        <taxon>Pleomorphomonas</taxon>
        <taxon>environmental samples</taxon>
    </lineage>
</organism>
<evidence type="ECO:0000313" key="2">
    <source>
        <dbReference type="EMBL" id="SCM78142.1"/>
    </source>
</evidence>
<proteinExistence type="predicted"/>
<evidence type="ECO:0008006" key="3">
    <source>
        <dbReference type="Google" id="ProtNLM"/>
    </source>
</evidence>
<dbReference type="InterPro" id="IPR008914">
    <property type="entry name" value="PEBP"/>
</dbReference>
<reference evidence="2" key="1">
    <citation type="submission" date="2016-08" db="EMBL/GenBank/DDBJ databases">
        <authorList>
            <person name="Seilhamer J.J."/>
        </authorList>
    </citation>
    <scope>NUCLEOTIDE SEQUENCE</scope>
    <source>
        <strain evidence="2">86</strain>
    </source>
</reference>
<name>A0A212LKR7_9HYPH</name>
<sequence length="138" mass="14255">MSGTITMLRCLAAAAALAGFVLPAAAFELSFAWGATPACGSGRPAVVASPEFRLANVPPGTRVVVFQMIDLNAPNFRHGGGTVPYAGNGLIAAGAFRYLGPCPPAGPHRYMWTATARDRGTTFGRTLGEASATRSFPN</sequence>
<dbReference type="SUPFAM" id="SSF49777">
    <property type="entry name" value="PEBP-like"/>
    <property type="match status" value="1"/>
</dbReference>